<proteinExistence type="predicted"/>
<feature type="compositionally biased region" description="Basic and acidic residues" evidence="1">
    <location>
        <begin position="240"/>
        <end position="260"/>
    </location>
</feature>
<sequence length="357" mass="39358">MFTCLDIAGRCSHVLRCLLSSREELQQSLSFFFSGPHSPLFPAFYRSPHSRLHSLPEAVPARDSSAAVGRWGKEKGVREEMDALSSALTRWVEDALFPTRALCVRTRPTTPRDGWGFFGWAGGVSSGTPNSLLGRVGGQWRRRNGEHKAKGREWGEPSLAPFCHSALPPPASTILHLPDAVDVVVGCACPGRVWLPSTVAPHARVAFSSYSSRFNRTQHSVLFPNGLVVFRASFPSRFEHTQTHAEMSETKAEKRAHTEENGEESEVTAKQSKVEQIKEANANEKKAKDVEEVENENEVEEEGDDGEESSNAESGAEDEENDVDDEEEDDVAGDDDGDAEDAGEDDDAEEEEEEEEE</sequence>
<dbReference type="AlphaFoldDB" id="A0A1I7SX68"/>
<dbReference type="WBParaSite" id="BXY_1765200.1">
    <property type="protein sequence ID" value="BXY_1765200.1"/>
    <property type="gene ID" value="BXY_1765200"/>
</dbReference>
<evidence type="ECO:0000313" key="2">
    <source>
        <dbReference type="Proteomes" id="UP000095284"/>
    </source>
</evidence>
<accession>A0A1I7SX68</accession>
<feature type="compositionally biased region" description="Acidic residues" evidence="1">
    <location>
        <begin position="291"/>
        <end position="357"/>
    </location>
</feature>
<evidence type="ECO:0000256" key="1">
    <source>
        <dbReference type="SAM" id="MobiDB-lite"/>
    </source>
</evidence>
<reference evidence="3" key="1">
    <citation type="submission" date="2016-11" db="UniProtKB">
        <authorList>
            <consortium name="WormBaseParasite"/>
        </authorList>
    </citation>
    <scope>IDENTIFICATION</scope>
</reference>
<feature type="compositionally biased region" description="Basic and acidic residues" evidence="1">
    <location>
        <begin position="272"/>
        <end position="290"/>
    </location>
</feature>
<name>A0A1I7SX68_BURXY</name>
<evidence type="ECO:0000313" key="3">
    <source>
        <dbReference type="WBParaSite" id="BXY_1765200.1"/>
    </source>
</evidence>
<organism evidence="2 3">
    <name type="scientific">Bursaphelenchus xylophilus</name>
    <name type="common">Pinewood nematode worm</name>
    <name type="synonym">Aphelenchoides xylophilus</name>
    <dbReference type="NCBI Taxonomy" id="6326"/>
    <lineage>
        <taxon>Eukaryota</taxon>
        <taxon>Metazoa</taxon>
        <taxon>Ecdysozoa</taxon>
        <taxon>Nematoda</taxon>
        <taxon>Chromadorea</taxon>
        <taxon>Rhabditida</taxon>
        <taxon>Tylenchina</taxon>
        <taxon>Tylenchomorpha</taxon>
        <taxon>Aphelenchoidea</taxon>
        <taxon>Aphelenchoididae</taxon>
        <taxon>Bursaphelenchus</taxon>
    </lineage>
</organism>
<protein>
    <submittedName>
        <fullName evidence="3">Prothymosin alpha-like</fullName>
    </submittedName>
</protein>
<dbReference type="Proteomes" id="UP000095284">
    <property type="component" value="Unplaced"/>
</dbReference>
<feature type="region of interest" description="Disordered" evidence="1">
    <location>
        <begin position="240"/>
        <end position="357"/>
    </location>
</feature>